<dbReference type="InterPro" id="IPR019474">
    <property type="entry name" value="Ub_conjug_fac_E4_core"/>
</dbReference>
<gene>
    <name evidence="13" type="ORF">RND81_03G182000</name>
</gene>
<dbReference type="GO" id="GO:0000209">
    <property type="term" value="P:protein polyubiquitination"/>
    <property type="evidence" value="ECO:0007669"/>
    <property type="project" value="TreeGrafter"/>
</dbReference>
<dbReference type="Gene3D" id="3.30.40.10">
    <property type="entry name" value="Zinc/RING finger domain, C3HC4 (zinc finger)"/>
    <property type="match status" value="1"/>
</dbReference>
<dbReference type="PROSITE" id="PS51698">
    <property type="entry name" value="U_BOX"/>
    <property type="match status" value="1"/>
</dbReference>
<dbReference type="GO" id="GO:0005634">
    <property type="term" value="C:nucleus"/>
    <property type="evidence" value="ECO:0007669"/>
    <property type="project" value="UniProtKB-SubCell"/>
</dbReference>
<dbReference type="EMBL" id="JBDFQZ010000003">
    <property type="protein sequence ID" value="KAK9742559.1"/>
    <property type="molecule type" value="Genomic_DNA"/>
</dbReference>
<dbReference type="FunFam" id="3.30.40.10:FF:000055">
    <property type="entry name" value="Ubiquitin conjugation factor e4 a"/>
    <property type="match status" value="1"/>
</dbReference>
<keyword evidence="10" id="KW-0539">Nucleus</keyword>
<evidence type="ECO:0000256" key="11">
    <source>
        <dbReference type="SAM" id="Coils"/>
    </source>
</evidence>
<evidence type="ECO:0000256" key="2">
    <source>
        <dbReference type="ARBA" id="ARBA00004123"/>
    </source>
</evidence>
<keyword evidence="14" id="KW-1185">Reference proteome</keyword>
<evidence type="ECO:0000259" key="12">
    <source>
        <dbReference type="PROSITE" id="PS51698"/>
    </source>
</evidence>
<comment type="catalytic activity">
    <reaction evidence="1">
        <text>S-ubiquitinyl-[E2 ubiquitin-conjugating enzyme]-L-cysteine + [acceptor protein]-L-lysine = [E2 ubiquitin-conjugating enzyme]-L-cysteine + N(6)-ubiquitinyl-[acceptor protein]-L-lysine.</text>
        <dbReference type="EC" id="2.3.2.27"/>
    </reaction>
</comment>
<dbReference type="PANTHER" id="PTHR13931">
    <property type="entry name" value="UBIQUITINATION FACTOR E4"/>
    <property type="match status" value="1"/>
</dbReference>
<evidence type="ECO:0000313" key="13">
    <source>
        <dbReference type="EMBL" id="KAK9742559.1"/>
    </source>
</evidence>
<protein>
    <recommendedName>
        <fullName evidence="6">RING-type E3 ubiquitin transferase</fullName>
        <ecNumber evidence="6">2.3.2.27</ecNumber>
    </recommendedName>
</protein>
<comment type="pathway">
    <text evidence="4">Protein modification; protein ubiquitination.</text>
</comment>
<comment type="caution">
    <text evidence="13">The sequence shown here is derived from an EMBL/GenBank/DDBJ whole genome shotgun (WGS) entry which is preliminary data.</text>
</comment>
<evidence type="ECO:0000256" key="5">
    <source>
        <dbReference type="ARBA" id="ARBA00007434"/>
    </source>
</evidence>
<dbReference type="CDD" id="cd16657">
    <property type="entry name" value="RING-Ubox_UBE4A"/>
    <property type="match status" value="1"/>
</dbReference>
<comment type="similarity">
    <text evidence="5">Belongs to the ubiquitin conjugation factor E4 family.</text>
</comment>
<dbReference type="GO" id="GO:0000151">
    <property type="term" value="C:ubiquitin ligase complex"/>
    <property type="evidence" value="ECO:0007669"/>
    <property type="project" value="InterPro"/>
</dbReference>
<evidence type="ECO:0000313" key="14">
    <source>
        <dbReference type="Proteomes" id="UP001443914"/>
    </source>
</evidence>
<evidence type="ECO:0000256" key="6">
    <source>
        <dbReference type="ARBA" id="ARBA00012483"/>
    </source>
</evidence>
<organism evidence="13 14">
    <name type="scientific">Saponaria officinalis</name>
    <name type="common">Common soapwort</name>
    <name type="synonym">Lychnis saponaria</name>
    <dbReference type="NCBI Taxonomy" id="3572"/>
    <lineage>
        <taxon>Eukaryota</taxon>
        <taxon>Viridiplantae</taxon>
        <taxon>Streptophyta</taxon>
        <taxon>Embryophyta</taxon>
        <taxon>Tracheophyta</taxon>
        <taxon>Spermatophyta</taxon>
        <taxon>Magnoliopsida</taxon>
        <taxon>eudicotyledons</taxon>
        <taxon>Gunneridae</taxon>
        <taxon>Pentapetalae</taxon>
        <taxon>Caryophyllales</taxon>
        <taxon>Caryophyllaceae</taxon>
        <taxon>Caryophylleae</taxon>
        <taxon>Saponaria</taxon>
    </lineage>
</organism>
<feature type="domain" description="U-box" evidence="12">
    <location>
        <begin position="945"/>
        <end position="1019"/>
    </location>
</feature>
<feature type="coiled-coil region" evidence="11">
    <location>
        <begin position="517"/>
        <end position="551"/>
    </location>
</feature>
<evidence type="ECO:0000256" key="3">
    <source>
        <dbReference type="ARBA" id="ARBA00004496"/>
    </source>
</evidence>
<comment type="subcellular location">
    <subcellularLocation>
        <location evidence="3">Cytoplasm</location>
    </subcellularLocation>
    <subcellularLocation>
        <location evidence="2">Nucleus</location>
    </subcellularLocation>
</comment>
<evidence type="ECO:0000256" key="9">
    <source>
        <dbReference type="ARBA" id="ARBA00022786"/>
    </source>
</evidence>
<dbReference type="GO" id="GO:0005737">
    <property type="term" value="C:cytoplasm"/>
    <property type="evidence" value="ECO:0007669"/>
    <property type="project" value="UniProtKB-SubCell"/>
</dbReference>
<proteinExistence type="inferred from homology"/>
<dbReference type="AlphaFoldDB" id="A0AAW1MAD4"/>
<keyword evidence="11" id="KW-0175">Coiled coil</keyword>
<dbReference type="InterPro" id="IPR013083">
    <property type="entry name" value="Znf_RING/FYVE/PHD"/>
</dbReference>
<dbReference type="GO" id="GO:0034450">
    <property type="term" value="F:ubiquitin-ubiquitin ligase activity"/>
    <property type="evidence" value="ECO:0007669"/>
    <property type="project" value="InterPro"/>
</dbReference>
<evidence type="ECO:0000256" key="7">
    <source>
        <dbReference type="ARBA" id="ARBA00022490"/>
    </source>
</evidence>
<evidence type="ECO:0000256" key="4">
    <source>
        <dbReference type="ARBA" id="ARBA00004906"/>
    </source>
</evidence>
<dbReference type="PANTHER" id="PTHR13931:SF2">
    <property type="entry name" value="UBIQUITIN CONJUGATION FACTOR E4 B"/>
    <property type="match status" value="1"/>
</dbReference>
<name>A0AAW1MAD4_SAPOF</name>
<accession>A0AAW1MAD4</accession>
<dbReference type="GO" id="GO:0006511">
    <property type="term" value="P:ubiquitin-dependent protein catabolic process"/>
    <property type="evidence" value="ECO:0007669"/>
    <property type="project" value="InterPro"/>
</dbReference>
<dbReference type="Pfam" id="PF10408">
    <property type="entry name" value="Ufd2P_core"/>
    <property type="match status" value="1"/>
</dbReference>
<dbReference type="Pfam" id="PF04564">
    <property type="entry name" value="U-box"/>
    <property type="match status" value="1"/>
</dbReference>
<reference evidence="13" key="1">
    <citation type="submission" date="2024-03" db="EMBL/GenBank/DDBJ databases">
        <title>WGS assembly of Saponaria officinalis var. Norfolk2.</title>
        <authorList>
            <person name="Jenkins J."/>
            <person name="Shu S."/>
            <person name="Grimwood J."/>
            <person name="Barry K."/>
            <person name="Goodstein D."/>
            <person name="Schmutz J."/>
            <person name="Leebens-Mack J."/>
            <person name="Osbourn A."/>
        </authorList>
    </citation>
    <scope>NUCLEOTIDE SEQUENCE [LARGE SCALE GENOMIC DNA]</scope>
    <source>
        <strain evidence="13">JIC</strain>
    </source>
</reference>
<evidence type="ECO:0000256" key="10">
    <source>
        <dbReference type="ARBA" id="ARBA00023242"/>
    </source>
</evidence>
<evidence type="ECO:0000256" key="8">
    <source>
        <dbReference type="ARBA" id="ARBA00022679"/>
    </source>
</evidence>
<keyword evidence="7" id="KW-0963">Cytoplasm</keyword>
<evidence type="ECO:0000256" key="1">
    <source>
        <dbReference type="ARBA" id="ARBA00000900"/>
    </source>
</evidence>
<sequence length="1045" mass="118090">MATQKAQRTPSEIEDIILRKIFLVTLHESPDSSTDPRIIYLELTAAEILSEGKDLLLSRDIMERVLIDRLSNPIPGSEPPFEYLVGSHRRACDEGRKILNMKDKQLRSEMELVVQQAKKLAVSYCRIHLGNPDMFGVADDINNKKVSPLLSVIYSVVGGGGIDGFGVGSSNGGGEVKCAPEFLDDLFVDADFDSLDPIFKNLYDNLREKVVRESALGNFQQPLRALVYLVRNQMGAKSLVNHNWWMPPGSYLNGRAMEVATILGPFFHISALPDPSLFKSQPDVGQQCFSEASTRRPADLLSSFTTIKTVMNNLYDGLHEVILLLLKKTETREKVLEFLAAVINSNSSRAALQVDPLTCASSGMFVNLSSVMLRLCEPFLDANLSKMDKIDPTYVFRSNRLRLRELTALHASSEEVSAYVSQLNAGRSGDITRHTVGDNRLSSSLQGSPSISLGGPIVQNATSSANSDERVRYSFVCECFFMTARVLNLGLLKALSDFKHLVQDISRCEDNLATFKALLEQSRSRQLEQDIARLEQEIESFSQEKLCYEAQILRDGGFIQQALSFYRLMLIWLAGLVGGFKLPLPEKCPMELACMPEHFVEDAMDLLIFASRIPKALDGVMLDDFMNFIIMFMASPEYIRNPYLRAKMVEVLNCWMPRRSGSTATASLFEGHELSLKCLVRNLLKLYVDIEFTGSHTQFYDKFNIRHNIAELLEYLWQVPSHRNVWKQIAKEEIKGVYLNFLNFLINDSIFLLDESLNKILELKALEAEMSNTAEWEQRPAQERQERTRLFHSQENIIRIDMKLANEDVSLMAYTSEQITSPFLLPEMVERVASMLNYFLLQLVGPQRKSLSLKDPEKYEFRPKHLLKQIVNIYVHLARGDVENVFPSAISKDGRSYNEQLFSAGADVLRRIGEDGRIIEEFVELGTKARVAAAEAMDVENALGDIPDEFLDPIQYTLMKDPVILPSSRVTVDRPVILRHLLSDSTDPFNRSPLSPDMLIPDNELKARIEEFIRSQAIRYRDEGGHPHITKGTIPTSDTDMTFID</sequence>
<keyword evidence="8" id="KW-0808">Transferase</keyword>
<dbReference type="Proteomes" id="UP001443914">
    <property type="component" value="Unassembled WGS sequence"/>
</dbReference>
<dbReference type="InterPro" id="IPR045132">
    <property type="entry name" value="UBE4"/>
</dbReference>
<dbReference type="EC" id="2.3.2.27" evidence="6"/>
<dbReference type="GO" id="GO:0036503">
    <property type="term" value="P:ERAD pathway"/>
    <property type="evidence" value="ECO:0007669"/>
    <property type="project" value="InterPro"/>
</dbReference>
<keyword evidence="9" id="KW-0833">Ubl conjugation pathway</keyword>
<dbReference type="SUPFAM" id="SSF57850">
    <property type="entry name" value="RING/U-box"/>
    <property type="match status" value="1"/>
</dbReference>
<dbReference type="SMART" id="SM00504">
    <property type="entry name" value="Ubox"/>
    <property type="match status" value="1"/>
</dbReference>
<dbReference type="InterPro" id="IPR003613">
    <property type="entry name" value="Ubox_domain"/>
</dbReference>